<protein>
    <submittedName>
        <fullName evidence="2">Uncharacterized protein</fullName>
    </submittedName>
</protein>
<dbReference type="EMBL" id="AZBU02000003">
    <property type="protein sequence ID" value="TKR86771.1"/>
    <property type="molecule type" value="Genomic_DNA"/>
</dbReference>
<keyword evidence="3" id="KW-1185">Reference proteome</keyword>
<keyword evidence="1" id="KW-1133">Transmembrane helix</keyword>
<sequence>MDFAVDQRRGFCTPSDVLLCERPTSDSNCTNVFGFVRKENLGIQLKDSAIVNDPIHIHAEVPFLWSTVLVLGFFVLLLFLVSFFLTLVTWGSDLPESYFLVYMRDAIVTLSRIDSQALDKNYNEDSMPASLKSTK</sequence>
<feature type="transmembrane region" description="Helical" evidence="1">
    <location>
        <begin position="63"/>
        <end position="88"/>
    </location>
</feature>
<gene>
    <name evidence="2" type="ORF">L596_011291</name>
</gene>
<reference evidence="2 3" key="2">
    <citation type="journal article" date="2019" name="G3 (Bethesda)">
        <title>Hybrid Assembly of the Genome of the Entomopathogenic Nematode Steinernema carpocapsae Identifies the X-Chromosome.</title>
        <authorList>
            <person name="Serra L."/>
            <person name="Macchietto M."/>
            <person name="Macias-Munoz A."/>
            <person name="McGill C.J."/>
            <person name="Rodriguez I.M."/>
            <person name="Rodriguez B."/>
            <person name="Murad R."/>
            <person name="Mortazavi A."/>
        </authorList>
    </citation>
    <scope>NUCLEOTIDE SEQUENCE [LARGE SCALE GENOMIC DNA]</scope>
    <source>
        <strain evidence="2 3">ALL</strain>
    </source>
</reference>
<organism evidence="2 3">
    <name type="scientific">Steinernema carpocapsae</name>
    <name type="common">Entomopathogenic nematode</name>
    <dbReference type="NCBI Taxonomy" id="34508"/>
    <lineage>
        <taxon>Eukaryota</taxon>
        <taxon>Metazoa</taxon>
        <taxon>Ecdysozoa</taxon>
        <taxon>Nematoda</taxon>
        <taxon>Chromadorea</taxon>
        <taxon>Rhabditida</taxon>
        <taxon>Tylenchina</taxon>
        <taxon>Panagrolaimomorpha</taxon>
        <taxon>Strongyloidoidea</taxon>
        <taxon>Steinernematidae</taxon>
        <taxon>Steinernema</taxon>
    </lineage>
</organism>
<dbReference type="Proteomes" id="UP000298663">
    <property type="component" value="Unassembled WGS sequence"/>
</dbReference>
<evidence type="ECO:0000256" key="1">
    <source>
        <dbReference type="SAM" id="Phobius"/>
    </source>
</evidence>
<proteinExistence type="predicted"/>
<comment type="caution">
    <text evidence="2">The sequence shown here is derived from an EMBL/GenBank/DDBJ whole genome shotgun (WGS) entry which is preliminary data.</text>
</comment>
<accession>A0A4U5NUD7</accession>
<keyword evidence="1" id="KW-0472">Membrane</keyword>
<dbReference type="AlphaFoldDB" id="A0A4U5NUD7"/>
<evidence type="ECO:0000313" key="3">
    <source>
        <dbReference type="Proteomes" id="UP000298663"/>
    </source>
</evidence>
<reference evidence="2 3" key="1">
    <citation type="journal article" date="2015" name="Genome Biol.">
        <title>Comparative genomics of Steinernema reveals deeply conserved gene regulatory networks.</title>
        <authorList>
            <person name="Dillman A.R."/>
            <person name="Macchietto M."/>
            <person name="Porter C.F."/>
            <person name="Rogers A."/>
            <person name="Williams B."/>
            <person name="Antoshechkin I."/>
            <person name="Lee M.M."/>
            <person name="Goodwin Z."/>
            <person name="Lu X."/>
            <person name="Lewis E.E."/>
            <person name="Goodrich-Blair H."/>
            <person name="Stock S.P."/>
            <person name="Adams B.J."/>
            <person name="Sternberg P.W."/>
            <person name="Mortazavi A."/>
        </authorList>
    </citation>
    <scope>NUCLEOTIDE SEQUENCE [LARGE SCALE GENOMIC DNA]</scope>
    <source>
        <strain evidence="2 3">ALL</strain>
    </source>
</reference>
<name>A0A4U5NUD7_STECR</name>
<keyword evidence="1" id="KW-0812">Transmembrane</keyword>
<evidence type="ECO:0000313" key="2">
    <source>
        <dbReference type="EMBL" id="TKR86771.1"/>
    </source>
</evidence>